<dbReference type="InterPro" id="IPR003347">
    <property type="entry name" value="JmjC_dom"/>
</dbReference>
<comment type="caution">
    <text evidence="3">The sequence shown here is derived from an EMBL/GenBank/DDBJ whole genome shotgun (WGS) entry which is preliminary data.</text>
</comment>
<reference evidence="3 4" key="1">
    <citation type="submission" date="2017-08" db="EMBL/GenBank/DDBJ databases">
        <title>Fine stratification of microbial communities through a metagenomic profile of the photic zone.</title>
        <authorList>
            <person name="Haro-Moreno J.M."/>
            <person name="Lopez-Perez M."/>
            <person name="De La Torre J."/>
            <person name="Picazo A."/>
            <person name="Camacho A."/>
            <person name="Rodriguez-Valera F."/>
        </authorList>
    </citation>
    <scope>NUCLEOTIDE SEQUENCE [LARGE SCALE GENOMIC DNA]</scope>
    <source>
        <strain evidence="3">MED-G24</strain>
    </source>
</reference>
<dbReference type="AlphaFoldDB" id="A0A2A5WKT4"/>
<dbReference type="PROSITE" id="PS51184">
    <property type="entry name" value="JMJC"/>
    <property type="match status" value="1"/>
</dbReference>
<dbReference type="GO" id="GO:0016706">
    <property type="term" value="F:2-oxoglutarate-dependent dioxygenase activity"/>
    <property type="evidence" value="ECO:0007669"/>
    <property type="project" value="UniProtKB-ARBA"/>
</dbReference>
<dbReference type="PANTHER" id="PTHR20883:SF48">
    <property type="entry name" value="ECTOINE DIOXYGENASE"/>
    <property type="match status" value="1"/>
</dbReference>
<evidence type="ECO:0000313" key="3">
    <source>
        <dbReference type="EMBL" id="PDH36878.1"/>
    </source>
</evidence>
<accession>A0A2A5WKT4</accession>
<sequence>MQLTDTQVQQFRSDGYTTVPAFFTKAEVTAMRQQVDQWREAGLLRNVATAGDGQTPSQDCENLQLVPLFPHGELFRALPFHPKVVAAVTDLIGSPACRILDQLFYKPPRIGGATSWHTDNAYFRISDPLRGTAMWIALHDASRENGTMKVIPRRFHIKHAHERDPFSDHHIRMVDADDRDAVHCEVKAGDVVFFCYGTPHATGANLTEHARCGVGIHFLNSDAGPDHLTEGSRSRGNVHMTGPLADNGLSEFGKDMTDVWAQEVTRLNAV</sequence>
<dbReference type="Pfam" id="PF05721">
    <property type="entry name" value="PhyH"/>
    <property type="match status" value="1"/>
</dbReference>
<organism evidence="3 4">
    <name type="scientific">OM182 bacterium MED-G24</name>
    <dbReference type="NCBI Taxonomy" id="1986255"/>
    <lineage>
        <taxon>Bacteria</taxon>
        <taxon>Pseudomonadati</taxon>
        <taxon>Pseudomonadota</taxon>
        <taxon>Gammaproteobacteria</taxon>
        <taxon>OMG group</taxon>
        <taxon>OM182 clade</taxon>
    </lineage>
</organism>
<name>A0A2A5WKT4_9GAMM</name>
<feature type="domain" description="JmjC" evidence="2">
    <location>
        <begin position="67"/>
        <end position="235"/>
    </location>
</feature>
<dbReference type="Gene3D" id="2.60.120.620">
    <property type="entry name" value="q2cbj1_9rhob like domain"/>
    <property type="match status" value="1"/>
</dbReference>
<dbReference type="PANTHER" id="PTHR20883">
    <property type="entry name" value="PHYTANOYL-COA DIOXYGENASE DOMAIN CONTAINING 1"/>
    <property type="match status" value="1"/>
</dbReference>
<comment type="cofactor">
    <cofactor evidence="1">
        <name>Fe(2+)</name>
        <dbReference type="ChEBI" id="CHEBI:29033"/>
    </cofactor>
</comment>
<proteinExistence type="predicted"/>
<dbReference type="InterPro" id="IPR008775">
    <property type="entry name" value="Phytyl_CoA_dOase-like"/>
</dbReference>
<evidence type="ECO:0000313" key="4">
    <source>
        <dbReference type="Proteomes" id="UP000219327"/>
    </source>
</evidence>
<dbReference type="EMBL" id="NTKD01000057">
    <property type="protein sequence ID" value="PDH36878.1"/>
    <property type="molecule type" value="Genomic_DNA"/>
</dbReference>
<evidence type="ECO:0000256" key="1">
    <source>
        <dbReference type="ARBA" id="ARBA00001954"/>
    </source>
</evidence>
<evidence type="ECO:0000259" key="2">
    <source>
        <dbReference type="PROSITE" id="PS51184"/>
    </source>
</evidence>
<dbReference type="SUPFAM" id="SSF51197">
    <property type="entry name" value="Clavaminate synthase-like"/>
    <property type="match status" value="1"/>
</dbReference>
<dbReference type="Proteomes" id="UP000219327">
    <property type="component" value="Unassembled WGS sequence"/>
</dbReference>
<protein>
    <recommendedName>
        <fullName evidence="2">JmjC domain-containing protein</fullName>
    </recommendedName>
</protein>
<gene>
    <name evidence="3" type="ORF">CNE99_08925</name>
</gene>
<dbReference type="GO" id="GO:0005506">
    <property type="term" value="F:iron ion binding"/>
    <property type="evidence" value="ECO:0007669"/>
    <property type="project" value="UniProtKB-ARBA"/>
</dbReference>